<feature type="region of interest" description="Disordered" evidence="3">
    <location>
        <begin position="42"/>
        <end position="71"/>
    </location>
</feature>
<accession>A0ABQ8JNF0</accession>
<sequence>MSENPSKNDNDNDINEDELGSLLNNTFNDFCKIYNKNESSNKNDNNFCDENLSEQTHSNDGSNVNDSETTSPFLSLYGSDDELKENWSKLAKSCNQPVDKDLHESLLSSLKVISEKAQSISKDQSIFSDDEMAKIMTNLAVSSSGETGDNDENIKDNMFELNKIMPLMSNIMENLLSKDFLYPTLSELKSKYPTYLAENQSTLSKDDYCRYESQLKIIRKICEEFENDDNDKETNNDEMKSIRFNRILSLMQTMQSFGTPPSALVSGNTDMMFNDHLNAMNNPDYGQQQQQQQQQCNIIKNSNKMNRTSNSNMIVKFKNRRQFNQFRSFHRSSIRHDLSSTNQTRRTEHPIPSFRTSIRYSKRQQVMFLFLILFN</sequence>
<protein>
    <recommendedName>
        <fullName evidence="2">Peroxin-19</fullName>
    </recommendedName>
</protein>
<dbReference type="PANTHER" id="PTHR12774:SF2">
    <property type="entry name" value="PEROXISOMAL BIOGENESIS FACTOR 19"/>
    <property type="match status" value="1"/>
</dbReference>
<dbReference type="Proteomes" id="UP000887458">
    <property type="component" value="Unassembled WGS sequence"/>
</dbReference>
<dbReference type="EMBL" id="NJHN03000030">
    <property type="protein sequence ID" value="KAH9424022.1"/>
    <property type="molecule type" value="Genomic_DNA"/>
</dbReference>
<comment type="caution">
    <text evidence="4">The sequence shown here is derived from an EMBL/GenBank/DDBJ whole genome shotgun (WGS) entry which is preliminary data.</text>
</comment>
<organism evidence="4 5">
    <name type="scientific">Dermatophagoides pteronyssinus</name>
    <name type="common">European house dust mite</name>
    <dbReference type="NCBI Taxonomy" id="6956"/>
    <lineage>
        <taxon>Eukaryota</taxon>
        <taxon>Metazoa</taxon>
        <taxon>Ecdysozoa</taxon>
        <taxon>Arthropoda</taxon>
        <taxon>Chelicerata</taxon>
        <taxon>Arachnida</taxon>
        <taxon>Acari</taxon>
        <taxon>Acariformes</taxon>
        <taxon>Sarcoptiformes</taxon>
        <taxon>Astigmata</taxon>
        <taxon>Psoroptidia</taxon>
        <taxon>Analgoidea</taxon>
        <taxon>Pyroglyphidae</taxon>
        <taxon>Dermatophagoidinae</taxon>
        <taxon>Dermatophagoides</taxon>
    </lineage>
</organism>
<comment type="similarity">
    <text evidence="1">Belongs to the peroxin-19 family.</text>
</comment>
<evidence type="ECO:0000256" key="1">
    <source>
        <dbReference type="ARBA" id="ARBA00006326"/>
    </source>
</evidence>
<dbReference type="Gene3D" id="1.20.120.900">
    <property type="entry name" value="Pex19, mPTS binding domain"/>
    <property type="match status" value="1"/>
</dbReference>
<evidence type="ECO:0000256" key="3">
    <source>
        <dbReference type="SAM" id="MobiDB-lite"/>
    </source>
</evidence>
<dbReference type="PANTHER" id="PTHR12774">
    <property type="entry name" value="PEROXISOMAL BIOGENESIS FACTOR 19"/>
    <property type="match status" value="1"/>
</dbReference>
<feature type="compositionally biased region" description="Polar residues" evidence="3">
    <location>
        <begin position="53"/>
        <end position="71"/>
    </location>
</feature>
<name>A0ABQ8JNF0_DERPT</name>
<reference evidence="4 5" key="1">
    <citation type="journal article" date="2018" name="J. Allergy Clin. Immunol.">
        <title>High-quality assembly of Dermatophagoides pteronyssinus genome and transcriptome reveals a wide range of novel allergens.</title>
        <authorList>
            <person name="Liu X.Y."/>
            <person name="Yang K.Y."/>
            <person name="Wang M.Q."/>
            <person name="Kwok J.S."/>
            <person name="Zeng X."/>
            <person name="Yang Z."/>
            <person name="Xiao X.J."/>
            <person name="Lau C.P."/>
            <person name="Li Y."/>
            <person name="Huang Z.M."/>
            <person name="Ba J.G."/>
            <person name="Yim A.K."/>
            <person name="Ouyang C.Y."/>
            <person name="Ngai S.M."/>
            <person name="Chan T.F."/>
            <person name="Leung E.L."/>
            <person name="Liu L."/>
            <person name="Liu Z.G."/>
            <person name="Tsui S.K."/>
        </authorList>
    </citation>
    <scope>NUCLEOTIDE SEQUENCE [LARGE SCALE GENOMIC DNA]</scope>
    <source>
        <strain evidence="4">Derp</strain>
    </source>
</reference>
<reference evidence="4 5" key="2">
    <citation type="journal article" date="2022" name="Mol. Biol. Evol.">
        <title>Comparative Genomics Reveals Insights into the Divergent Evolution of Astigmatic Mites and Household Pest Adaptations.</title>
        <authorList>
            <person name="Xiong Q."/>
            <person name="Wan A.T."/>
            <person name="Liu X."/>
            <person name="Fung C.S."/>
            <person name="Xiao X."/>
            <person name="Malainual N."/>
            <person name="Hou J."/>
            <person name="Wang L."/>
            <person name="Wang M."/>
            <person name="Yang K.Y."/>
            <person name="Cui Y."/>
            <person name="Leung E.L."/>
            <person name="Nong W."/>
            <person name="Shin S.K."/>
            <person name="Au S.W."/>
            <person name="Jeong K.Y."/>
            <person name="Chew F.T."/>
            <person name="Hui J.H."/>
            <person name="Leung T.F."/>
            <person name="Tungtrongchitr A."/>
            <person name="Zhong N."/>
            <person name="Liu Z."/>
            <person name="Tsui S.K."/>
        </authorList>
    </citation>
    <scope>NUCLEOTIDE SEQUENCE [LARGE SCALE GENOMIC DNA]</scope>
    <source>
        <strain evidence="4">Derp</strain>
    </source>
</reference>
<dbReference type="InterPro" id="IPR006708">
    <property type="entry name" value="Pex19"/>
</dbReference>
<dbReference type="Pfam" id="PF04614">
    <property type="entry name" value="Pex19"/>
    <property type="match status" value="1"/>
</dbReference>
<evidence type="ECO:0000313" key="4">
    <source>
        <dbReference type="EMBL" id="KAH9424022.1"/>
    </source>
</evidence>
<keyword evidence="5" id="KW-1185">Reference proteome</keyword>
<proteinExistence type="inferred from homology"/>
<dbReference type="InterPro" id="IPR038322">
    <property type="entry name" value="Pex19_C_sf"/>
</dbReference>
<gene>
    <name evidence="4" type="primary">PEX19_2</name>
    <name evidence="4" type="ORF">DERP_008870</name>
</gene>
<evidence type="ECO:0000256" key="2">
    <source>
        <dbReference type="ARBA" id="ARBA00029688"/>
    </source>
</evidence>
<keyword evidence="4" id="KW-0675">Receptor</keyword>
<evidence type="ECO:0000313" key="5">
    <source>
        <dbReference type="Proteomes" id="UP000887458"/>
    </source>
</evidence>